<comment type="caution">
    <text evidence="2">The sequence shown here is derived from an EMBL/GenBank/DDBJ whole genome shotgun (WGS) entry which is preliminary data.</text>
</comment>
<keyword evidence="3" id="KW-1185">Reference proteome</keyword>
<dbReference type="Gene3D" id="3.40.190.120">
    <property type="entry name" value="Osmoprotection protein (prox), domain 2"/>
    <property type="match status" value="1"/>
</dbReference>
<evidence type="ECO:0000313" key="3">
    <source>
        <dbReference type="Proteomes" id="UP001596956"/>
    </source>
</evidence>
<organism evidence="2 3">
    <name type="scientific">Streptomonospora algeriensis</name>
    <dbReference type="NCBI Taxonomy" id="995084"/>
    <lineage>
        <taxon>Bacteria</taxon>
        <taxon>Bacillati</taxon>
        <taxon>Actinomycetota</taxon>
        <taxon>Actinomycetes</taxon>
        <taxon>Streptosporangiales</taxon>
        <taxon>Nocardiopsidaceae</taxon>
        <taxon>Streptomonospora</taxon>
    </lineage>
</organism>
<feature type="domain" description="ABC-type glycine betaine transport system substrate-binding" evidence="1">
    <location>
        <begin position="41"/>
        <end position="299"/>
    </location>
</feature>
<dbReference type="InterPro" id="IPR007210">
    <property type="entry name" value="ABC_Gly_betaine_transp_sub-bd"/>
</dbReference>
<evidence type="ECO:0000313" key="2">
    <source>
        <dbReference type="EMBL" id="MFD0803261.1"/>
    </source>
</evidence>
<sequence length="303" mass="31952">MRTPTRTAIATAPLLLLAACGGGGDPYSGDGQSSGAGGGDAVVVGSANFPESTLLAHIYAKALEAEGIDVETQLDIGSREVYYDQINQGNLSVFPEYNGGILYHLHPEAESGTTEETNQAVRERLPKELAILESAPAQNKDSITVTRQTAEEHGLSAIGDLADVAGDMTLGAPAEFETRPQGVPGLEEVYGTEFGGFRPLEGNLLVEGLRGGDVQAANLFTTDPAFTTGDFVALEDPENLFGSQNITPLINKKAVDRQARDVLNAVSAELTTDALIELDARVQLDHEEADEVAADWLTEAGLD</sequence>
<evidence type="ECO:0000259" key="1">
    <source>
        <dbReference type="Pfam" id="PF04069"/>
    </source>
</evidence>
<dbReference type="Gene3D" id="3.40.190.10">
    <property type="entry name" value="Periplasmic binding protein-like II"/>
    <property type="match status" value="1"/>
</dbReference>
<dbReference type="EMBL" id="JBHTHR010000806">
    <property type="protein sequence ID" value="MFD0803261.1"/>
    <property type="molecule type" value="Genomic_DNA"/>
</dbReference>
<dbReference type="SUPFAM" id="SSF53850">
    <property type="entry name" value="Periplasmic binding protein-like II"/>
    <property type="match status" value="1"/>
</dbReference>
<dbReference type="Pfam" id="PF04069">
    <property type="entry name" value="OpuAC"/>
    <property type="match status" value="1"/>
</dbReference>
<dbReference type="CDD" id="cd13606">
    <property type="entry name" value="PBP2_ProX_like"/>
    <property type="match status" value="1"/>
</dbReference>
<dbReference type="PROSITE" id="PS51257">
    <property type="entry name" value="PROKAR_LIPOPROTEIN"/>
    <property type="match status" value="1"/>
</dbReference>
<reference evidence="3" key="1">
    <citation type="journal article" date="2019" name="Int. J. Syst. Evol. Microbiol.">
        <title>The Global Catalogue of Microorganisms (GCM) 10K type strain sequencing project: providing services to taxonomists for standard genome sequencing and annotation.</title>
        <authorList>
            <consortium name="The Broad Institute Genomics Platform"/>
            <consortium name="The Broad Institute Genome Sequencing Center for Infectious Disease"/>
            <person name="Wu L."/>
            <person name="Ma J."/>
        </authorList>
    </citation>
    <scope>NUCLEOTIDE SEQUENCE [LARGE SCALE GENOMIC DNA]</scope>
    <source>
        <strain evidence="3">CCUG 63369</strain>
    </source>
</reference>
<name>A0ABW3BIT3_9ACTN</name>
<gene>
    <name evidence="2" type="ORF">ACFQZU_18320</name>
</gene>
<protein>
    <submittedName>
        <fullName evidence="2">ABC transporter substrate-binding protein</fullName>
    </submittedName>
</protein>
<dbReference type="Proteomes" id="UP001596956">
    <property type="component" value="Unassembled WGS sequence"/>
</dbReference>
<accession>A0ABW3BIT3</accession>
<proteinExistence type="predicted"/>